<dbReference type="InterPro" id="IPR000700">
    <property type="entry name" value="PAS-assoc_C"/>
</dbReference>
<evidence type="ECO:0000256" key="4">
    <source>
        <dbReference type="ARBA" id="ARBA00022989"/>
    </source>
</evidence>
<dbReference type="Proteomes" id="UP001209737">
    <property type="component" value="Unassembled WGS sequence"/>
</dbReference>
<accession>A0ABT3M0C1</accession>
<evidence type="ECO:0000313" key="11">
    <source>
        <dbReference type="EMBL" id="MCW7463424.1"/>
    </source>
</evidence>
<dbReference type="PANTHER" id="PTHR11920">
    <property type="entry name" value="GUANYLYL CYCLASE"/>
    <property type="match status" value="1"/>
</dbReference>
<gene>
    <name evidence="11" type="ORF">ND812_15100</name>
</gene>
<protein>
    <submittedName>
        <fullName evidence="11">PAS domain S-box protein</fullName>
    </submittedName>
</protein>
<dbReference type="Gene3D" id="3.30.70.1230">
    <property type="entry name" value="Nucleotide cyclase"/>
    <property type="match status" value="1"/>
</dbReference>
<comment type="subcellular location">
    <subcellularLocation>
        <location evidence="1">Membrane</location>
    </subcellularLocation>
</comment>
<dbReference type="NCBIfam" id="TIGR00229">
    <property type="entry name" value="sensory_box"/>
    <property type="match status" value="1"/>
</dbReference>
<feature type="domain" description="PAC" evidence="9">
    <location>
        <begin position="100"/>
        <end position="150"/>
    </location>
</feature>
<dbReference type="RefSeq" id="WP_265376205.1">
    <property type="nucleotide sequence ID" value="NZ_JAMQPV010000002.1"/>
</dbReference>
<evidence type="ECO:0000259" key="9">
    <source>
        <dbReference type="PROSITE" id="PS50113"/>
    </source>
</evidence>
<keyword evidence="4" id="KW-1133">Transmembrane helix</keyword>
<evidence type="ECO:0000256" key="2">
    <source>
        <dbReference type="ARBA" id="ARBA00022692"/>
    </source>
</evidence>
<dbReference type="CDD" id="cd07302">
    <property type="entry name" value="CHD"/>
    <property type="match status" value="1"/>
</dbReference>
<dbReference type="SUPFAM" id="SSF55073">
    <property type="entry name" value="Nucleotide cyclase"/>
    <property type="match status" value="1"/>
</dbReference>
<dbReference type="Pfam" id="PF13426">
    <property type="entry name" value="PAS_9"/>
    <property type="match status" value="1"/>
</dbReference>
<proteinExistence type="inferred from homology"/>
<dbReference type="CDD" id="cd00130">
    <property type="entry name" value="PAS"/>
    <property type="match status" value="1"/>
</dbReference>
<keyword evidence="6 7" id="KW-0456">Lyase</keyword>
<evidence type="ECO:0000256" key="5">
    <source>
        <dbReference type="ARBA" id="ARBA00023136"/>
    </source>
</evidence>
<dbReference type="InterPro" id="IPR018297">
    <property type="entry name" value="A/G_cyclase_CS"/>
</dbReference>
<evidence type="ECO:0000256" key="3">
    <source>
        <dbReference type="ARBA" id="ARBA00022741"/>
    </source>
</evidence>
<organism evidence="11 12">
    <name type="scientific">Leptospira limi</name>
    <dbReference type="NCBI Taxonomy" id="2950023"/>
    <lineage>
        <taxon>Bacteria</taxon>
        <taxon>Pseudomonadati</taxon>
        <taxon>Spirochaetota</taxon>
        <taxon>Spirochaetia</taxon>
        <taxon>Leptospirales</taxon>
        <taxon>Leptospiraceae</taxon>
        <taxon>Leptospira</taxon>
    </lineage>
</organism>
<dbReference type="InterPro" id="IPR000014">
    <property type="entry name" value="PAS"/>
</dbReference>
<keyword evidence="3" id="KW-0547">Nucleotide-binding</keyword>
<name>A0ABT3M0C1_9LEPT</name>
<dbReference type="InterPro" id="IPR029787">
    <property type="entry name" value="Nucleotide_cyclase"/>
</dbReference>
<evidence type="ECO:0000256" key="1">
    <source>
        <dbReference type="ARBA" id="ARBA00004370"/>
    </source>
</evidence>
<evidence type="ECO:0000313" key="12">
    <source>
        <dbReference type="Proteomes" id="UP001209737"/>
    </source>
</evidence>
<keyword evidence="12" id="KW-1185">Reference proteome</keyword>
<sequence>MNEKLITEQAEQLNQERIALVKENLKFITISQSEKDAIITSDKSKKILSWNKGAEIIFGYSKEEVIGKPISIIIPMQFKKLHEDGMDRMINGESGRIIGNTVEVIGLHKTGREFPIELTLGSWKSGENIFFSGIIRDITLRKEAEIELKNQKNKTEALLNNILPRETIDELKLNGFVKSKFFDSVSILFTDIVGFTKIAENTDVQFLVSSLNHMFQHFDKIVKKRGLEKIKTIGDSYMCAGGIPIVNGTHAIDCILTAIQFLQYIRSNRNLLHCDIRIGIHTGPVVGGVVGEWKYTYDIWGDSVNVASRMESSGQINKINISESTYSLVSDFFECESRGFVEAKNKGKMQMFKVLRFKKEYSIDGLGHKPNELFFTVYQELRNLLS</sequence>
<evidence type="ECO:0000259" key="8">
    <source>
        <dbReference type="PROSITE" id="PS50112"/>
    </source>
</evidence>
<dbReference type="InterPro" id="IPR050401">
    <property type="entry name" value="Cyclic_nucleotide_synthase"/>
</dbReference>
<dbReference type="Pfam" id="PF00211">
    <property type="entry name" value="Guanylate_cyc"/>
    <property type="match status" value="1"/>
</dbReference>
<dbReference type="PROSITE" id="PS50113">
    <property type="entry name" value="PAC"/>
    <property type="match status" value="1"/>
</dbReference>
<dbReference type="SUPFAM" id="SSF55785">
    <property type="entry name" value="PYP-like sensor domain (PAS domain)"/>
    <property type="match status" value="1"/>
</dbReference>
<evidence type="ECO:0000256" key="7">
    <source>
        <dbReference type="RuleBase" id="RU000405"/>
    </source>
</evidence>
<keyword evidence="2" id="KW-0812">Transmembrane</keyword>
<dbReference type="SMART" id="SM00091">
    <property type="entry name" value="PAS"/>
    <property type="match status" value="1"/>
</dbReference>
<dbReference type="PANTHER" id="PTHR11920:SF335">
    <property type="entry name" value="GUANYLATE CYCLASE"/>
    <property type="match status" value="1"/>
</dbReference>
<dbReference type="SMART" id="SM00044">
    <property type="entry name" value="CYCc"/>
    <property type="match status" value="1"/>
</dbReference>
<dbReference type="PROSITE" id="PS00452">
    <property type="entry name" value="GUANYLATE_CYCLASE_1"/>
    <property type="match status" value="1"/>
</dbReference>
<feature type="domain" description="PAS" evidence="8">
    <location>
        <begin position="23"/>
        <end position="93"/>
    </location>
</feature>
<comment type="caution">
    <text evidence="11">The sequence shown here is derived from an EMBL/GenBank/DDBJ whole genome shotgun (WGS) entry which is preliminary data.</text>
</comment>
<evidence type="ECO:0000256" key="6">
    <source>
        <dbReference type="ARBA" id="ARBA00023239"/>
    </source>
</evidence>
<feature type="domain" description="Guanylate cyclase" evidence="10">
    <location>
        <begin position="186"/>
        <end position="311"/>
    </location>
</feature>
<dbReference type="PROSITE" id="PS50125">
    <property type="entry name" value="GUANYLATE_CYCLASE_2"/>
    <property type="match status" value="1"/>
</dbReference>
<dbReference type="InterPro" id="IPR001054">
    <property type="entry name" value="A/G_cyclase"/>
</dbReference>
<comment type="similarity">
    <text evidence="7">Belongs to the adenylyl cyclase class-4/guanylyl cyclase family.</text>
</comment>
<evidence type="ECO:0000259" key="10">
    <source>
        <dbReference type="PROSITE" id="PS50125"/>
    </source>
</evidence>
<dbReference type="EMBL" id="JAMQPV010000002">
    <property type="protein sequence ID" value="MCW7463424.1"/>
    <property type="molecule type" value="Genomic_DNA"/>
</dbReference>
<dbReference type="PROSITE" id="PS50112">
    <property type="entry name" value="PAS"/>
    <property type="match status" value="1"/>
</dbReference>
<reference evidence="11 12" key="1">
    <citation type="submission" date="2022-06" db="EMBL/GenBank/DDBJ databases">
        <title>Leptospira isolates from biofilms formed at urban environments.</title>
        <authorList>
            <person name="Ribeiro P.S."/>
            <person name="Sousa T."/>
            <person name="Carvalho N."/>
            <person name="Aburjaile F."/>
            <person name="Neves F."/>
            <person name="Oliveira D."/>
            <person name="Blanco L."/>
            <person name="Lima J."/>
            <person name="Costa F."/>
            <person name="Brenig B."/>
            <person name="Soares S."/>
            <person name="Ramos R."/>
            <person name="Goes-Neto A."/>
            <person name="Matiuzzi M."/>
            <person name="Azevedo V."/>
            <person name="Ristow P."/>
        </authorList>
    </citation>
    <scope>NUCLEOTIDE SEQUENCE [LARGE SCALE GENOMIC DNA]</scope>
    <source>
        <strain evidence="11 12">VSF25</strain>
    </source>
</reference>
<dbReference type="Gene3D" id="3.30.450.20">
    <property type="entry name" value="PAS domain"/>
    <property type="match status" value="1"/>
</dbReference>
<keyword evidence="5" id="KW-0472">Membrane</keyword>
<dbReference type="InterPro" id="IPR035965">
    <property type="entry name" value="PAS-like_dom_sf"/>
</dbReference>